<keyword evidence="2 10" id="KW-0723">Serine/threonine-protein kinase</keyword>
<keyword evidence="4 7" id="KW-0547">Nucleotide-binding</keyword>
<dbReference type="PROSITE" id="PS50011">
    <property type="entry name" value="PROTEIN_KINASE_DOM"/>
    <property type="match status" value="1"/>
</dbReference>
<protein>
    <recommendedName>
        <fullName evidence="1">non-specific serine/threonine protein kinase</fullName>
        <ecNumber evidence="1">2.7.11.1</ecNumber>
    </recommendedName>
</protein>
<proteinExistence type="predicted"/>
<dbReference type="RefSeq" id="WP_139643247.1">
    <property type="nucleotide sequence ID" value="NZ_VDGT01000006.1"/>
</dbReference>
<dbReference type="Proteomes" id="UP000311713">
    <property type="component" value="Unassembled WGS sequence"/>
</dbReference>
<dbReference type="CDD" id="cd14014">
    <property type="entry name" value="STKc_PknB_like"/>
    <property type="match status" value="1"/>
</dbReference>
<evidence type="ECO:0000256" key="1">
    <source>
        <dbReference type="ARBA" id="ARBA00012513"/>
    </source>
</evidence>
<dbReference type="EMBL" id="VDGT01000006">
    <property type="protein sequence ID" value="TNM31014.1"/>
    <property type="molecule type" value="Genomic_DNA"/>
</dbReference>
<dbReference type="AlphaFoldDB" id="A0A5C4V4X0"/>
<dbReference type="InterPro" id="IPR017441">
    <property type="entry name" value="Protein_kinase_ATP_BS"/>
</dbReference>
<feature type="domain" description="Protein kinase" evidence="9">
    <location>
        <begin position="14"/>
        <end position="269"/>
    </location>
</feature>
<dbReference type="InterPro" id="IPR011009">
    <property type="entry name" value="Kinase-like_dom_sf"/>
</dbReference>
<reference evidence="10 11" key="1">
    <citation type="submission" date="2019-06" db="EMBL/GenBank/DDBJ databases">
        <title>Draft genome of Streptomyces sedi sp. JCM16909.</title>
        <authorList>
            <person name="Klykleung N."/>
            <person name="Tanasupawat S."/>
            <person name="Kudo T."/>
            <person name="Yuki M."/>
            <person name="Ohkuma M."/>
        </authorList>
    </citation>
    <scope>NUCLEOTIDE SEQUENCE [LARGE SCALE GENOMIC DNA]</scope>
    <source>
        <strain evidence="10 11">JCM 16909</strain>
    </source>
</reference>
<dbReference type="Gene3D" id="1.10.510.10">
    <property type="entry name" value="Transferase(Phosphotransferase) domain 1"/>
    <property type="match status" value="1"/>
</dbReference>
<dbReference type="PANTHER" id="PTHR43289:SF6">
    <property type="entry name" value="SERINE_THREONINE-PROTEIN KINASE NEKL-3"/>
    <property type="match status" value="1"/>
</dbReference>
<feature type="region of interest" description="Disordered" evidence="8">
    <location>
        <begin position="348"/>
        <end position="413"/>
    </location>
</feature>
<evidence type="ECO:0000256" key="5">
    <source>
        <dbReference type="ARBA" id="ARBA00022777"/>
    </source>
</evidence>
<dbReference type="GO" id="GO:0004674">
    <property type="term" value="F:protein serine/threonine kinase activity"/>
    <property type="evidence" value="ECO:0007669"/>
    <property type="project" value="UniProtKB-KW"/>
</dbReference>
<feature type="compositionally biased region" description="Pro residues" evidence="8">
    <location>
        <begin position="281"/>
        <end position="315"/>
    </location>
</feature>
<gene>
    <name evidence="10" type="ORF">FH715_09965</name>
</gene>
<keyword evidence="5 10" id="KW-0418">Kinase</keyword>
<organism evidence="10 11">
    <name type="scientific">Streptomyces sedi</name>
    <dbReference type="NCBI Taxonomy" id="555059"/>
    <lineage>
        <taxon>Bacteria</taxon>
        <taxon>Bacillati</taxon>
        <taxon>Actinomycetota</taxon>
        <taxon>Actinomycetes</taxon>
        <taxon>Kitasatosporales</taxon>
        <taxon>Streptomycetaceae</taxon>
        <taxon>Streptomyces</taxon>
    </lineage>
</organism>
<evidence type="ECO:0000313" key="10">
    <source>
        <dbReference type="EMBL" id="TNM31014.1"/>
    </source>
</evidence>
<evidence type="ECO:0000259" key="9">
    <source>
        <dbReference type="PROSITE" id="PS50011"/>
    </source>
</evidence>
<dbReference type="GO" id="GO:0005524">
    <property type="term" value="F:ATP binding"/>
    <property type="evidence" value="ECO:0007669"/>
    <property type="project" value="UniProtKB-UniRule"/>
</dbReference>
<feature type="compositionally biased region" description="Acidic residues" evidence="8">
    <location>
        <begin position="382"/>
        <end position="396"/>
    </location>
</feature>
<keyword evidence="11" id="KW-1185">Reference proteome</keyword>
<dbReference type="Gene3D" id="3.30.200.20">
    <property type="entry name" value="Phosphorylase Kinase, domain 1"/>
    <property type="match status" value="1"/>
</dbReference>
<dbReference type="InterPro" id="IPR008271">
    <property type="entry name" value="Ser/Thr_kinase_AS"/>
</dbReference>
<sequence>MRGAERGQIIDGRFELLRRLGRGGMGTVWCARDLALHREVALKEVRPAEDLGKGAPSPEVLRERVLREARALARLSHPHVVRIYHIVDVLPYPWLVMELLPGESLHDRADGGPVAPADAIRWGRDVLAALRAAHAAGIHHRDVKPANIMLREDGSAVLTDFGIAALAGSTTLTVTGAIVGSPEYLAPERVRGAPDHPAADLWSLGITLYALTEGHSPLRRGSTLATLTAVLEEPVPPPVRSGPLTAALDALLQRDPALRPDAEALDRLLAEAARSAEAGPGVPPTPPAPASPWAAPPTAPPTPPAPGPVTGPVAPPGGGRSRRAPLAIATAAVLLLLGAGAAWLLRDGGGDESGPEAGSSERATAPGETGEENDKNTGDGGGDPEEDPEGDEDPEENEKPSDPVESETGTEDRWVAQFLSEPVASGTETRDERLAAVRTLVPEAQVLRSDDYASLNPGYWVVYAPGPFADGREAVARCTEAGLTTAEACVGRYLSQDPDDIELVCDPYDGGSGRCVKED</sequence>
<name>A0A5C4V4X0_9ACTN</name>
<dbReference type="OrthoDB" id="9762169at2"/>
<evidence type="ECO:0000256" key="6">
    <source>
        <dbReference type="ARBA" id="ARBA00022840"/>
    </source>
</evidence>
<feature type="region of interest" description="Disordered" evidence="8">
    <location>
        <begin position="274"/>
        <end position="321"/>
    </location>
</feature>
<dbReference type="PROSITE" id="PS00108">
    <property type="entry name" value="PROTEIN_KINASE_ST"/>
    <property type="match status" value="1"/>
</dbReference>
<evidence type="ECO:0000256" key="2">
    <source>
        <dbReference type="ARBA" id="ARBA00022527"/>
    </source>
</evidence>
<evidence type="ECO:0000256" key="7">
    <source>
        <dbReference type="PROSITE-ProRule" id="PRU10141"/>
    </source>
</evidence>
<keyword evidence="3" id="KW-0808">Transferase</keyword>
<dbReference type="Pfam" id="PF00069">
    <property type="entry name" value="Pkinase"/>
    <property type="match status" value="1"/>
</dbReference>
<comment type="caution">
    <text evidence="10">The sequence shown here is derived from an EMBL/GenBank/DDBJ whole genome shotgun (WGS) entry which is preliminary data.</text>
</comment>
<dbReference type="PROSITE" id="PS00107">
    <property type="entry name" value="PROTEIN_KINASE_ATP"/>
    <property type="match status" value="1"/>
</dbReference>
<dbReference type="SMART" id="SM00220">
    <property type="entry name" value="S_TKc"/>
    <property type="match status" value="1"/>
</dbReference>
<evidence type="ECO:0000256" key="4">
    <source>
        <dbReference type="ARBA" id="ARBA00022741"/>
    </source>
</evidence>
<accession>A0A5C4V4X0</accession>
<dbReference type="InterPro" id="IPR000719">
    <property type="entry name" value="Prot_kinase_dom"/>
</dbReference>
<evidence type="ECO:0000256" key="3">
    <source>
        <dbReference type="ARBA" id="ARBA00022679"/>
    </source>
</evidence>
<feature type="binding site" evidence="7">
    <location>
        <position position="43"/>
    </location>
    <ligand>
        <name>ATP</name>
        <dbReference type="ChEBI" id="CHEBI:30616"/>
    </ligand>
</feature>
<keyword evidence="6 7" id="KW-0067">ATP-binding</keyword>
<evidence type="ECO:0000256" key="8">
    <source>
        <dbReference type="SAM" id="MobiDB-lite"/>
    </source>
</evidence>
<dbReference type="PANTHER" id="PTHR43289">
    <property type="entry name" value="MITOGEN-ACTIVATED PROTEIN KINASE KINASE KINASE 20-RELATED"/>
    <property type="match status" value="1"/>
</dbReference>
<evidence type="ECO:0000313" key="11">
    <source>
        <dbReference type="Proteomes" id="UP000311713"/>
    </source>
</evidence>
<dbReference type="SUPFAM" id="SSF56112">
    <property type="entry name" value="Protein kinase-like (PK-like)"/>
    <property type="match status" value="1"/>
</dbReference>
<dbReference type="EC" id="2.7.11.1" evidence="1"/>